<comment type="caution">
    <text evidence="2">The sequence shown here is derived from an EMBL/GenBank/DDBJ whole genome shotgun (WGS) entry which is preliminary data.</text>
</comment>
<sequence>MRTLWITVATVALAGLQCCGADEAAAREFLAEHKIRKQPKECLHSIKHCGETEYCKNANPYAGFGICVPRRYHGPRLIYSHKDCQPHETVMDFCAPQDRATCKKFCAANPYGPTTYEKPKQSIPW</sequence>
<evidence type="ECO:0000256" key="1">
    <source>
        <dbReference type="SAM" id="SignalP"/>
    </source>
</evidence>
<evidence type="ECO:0000313" key="3">
    <source>
        <dbReference type="Proteomes" id="UP001177023"/>
    </source>
</evidence>
<dbReference type="Proteomes" id="UP001177023">
    <property type="component" value="Unassembled WGS sequence"/>
</dbReference>
<feature type="signal peptide" evidence="1">
    <location>
        <begin position="1"/>
        <end position="21"/>
    </location>
</feature>
<reference evidence="2" key="1">
    <citation type="submission" date="2023-06" db="EMBL/GenBank/DDBJ databases">
        <authorList>
            <person name="Delattre M."/>
        </authorList>
    </citation>
    <scope>NUCLEOTIDE SEQUENCE</scope>
    <source>
        <strain evidence="2">AF72</strain>
    </source>
</reference>
<feature type="chain" id="PRO_5041286371" evidence="1">
    <location>
        <begin position="22"/>
        <end position="125"/>
    </location>
</feature>
<feature type="non-terminal residue" evidence="2">
    <location>
        <position position="125"/>
    </location>
</feature>
<name>A0AA36CJX9_9BILA</name>
<dbReference type="EMBL" id="CATQJA010002310">
    <property type="protein sequence ID" value="CAJ0570419.1"/>
    <property type="molecule type" value="Genomic_DNA"/>
</dbReference>
<proteinExistence type="predicted"/>
<dbReference type="AlphaFoldDB" id="A0AA36CJX9"/>
<organism evidence="2 3">
    <name type="scientific">Mesorhabditis spiculigera</name>
    <dbReference type="NCBI Taxonomy" id="96644"/>
    <lineage>
        <taxon>Eukaryota</taxon>
        <taxon>Metazoa</taxon>
        <taxon>Ecdysozoa</taxon>
        <taxon>Nematoda</taxon>
        <taxon>Chromadorea</taxon>
        <taxon>Rhabditida</taxon>
        <taxon>Rhabditina</taxon>
        <taxon>Rhabditomorpha</taxon>
        <taxon>Rhabditoidea</taxon>
        <taxon>Rhabditidae</taxon>
        <taxon>Mesorhabditinae</taxon>
        <taxon>Mesorhabditis</taxon>
    </lineage>
</organism>
<protein>
    <submittedName>
        <fullName evidence="2">Uncharacterized protein</fullName>
    </submittedName>
</protein>
<gene>
    <name evidence="2" type="ORF">MSPICULIGERA_LOCUS8860</name>
</gene>
<keyword evidence="3" id="KW-1185">Reference proteome</keyword>
<evidence type="ECO:0000313" key="2">
    <source>
        <dbReference type="EMBL" id="CAJ0570419.1"/>
    </source>
</evidence>
<keyword evidence="1" id="KW-0732">Signal</keyword>
<accession>A0AA36CJX9</accession>